<dbReference type="EMBL" id="VOIH02000009">
    <property type="protein sequence ID" value="KAF3437226.1"/>
    <property type="molecule type" value="Genomic_DNA"/>
</dbReference>
<dbReference type="OrthoDB" id="1523883at2759"/>
<gene>
    <name evidence="5" type="ORF">FNV43_RR19979</name>
</gene>
<protein>
    <recommendedName>
        <fullName evidence="7">S-adenosylmethionine-dependent methyltransferase</fullName>
    </recommendedName>
</protein>
<evidence type="ECO:0000256" key="1">
    <source>
        <dbReference type="ARBA" id="ARBA00022603"/>
    </source>
</evidence>
<evidence type="ECO:0000256" key="2">
    <source>
        <dbReference type="ARBA" id="ARBA00022679"/>
    </source>
</evidence>
<dbReference type="Gene3D" id="3.40.50.150">
    <property type="entry name" value="Vaccinia Virus protein VP39"/>
    <property type="match status" value="1"/>
</dbReference>
<dbReference type="Proteomes" id="UP000796880">
    <property type="component" value="Unassembled WGS sequence"/>
</dbReference>
<proteinExistence type="predicted"/>
<dbReference type="SUPFAM" id="SSF53335">
    <property type="entry name" value="S-adenosyl-L-methionine-dependent methyltransferases"/>
    <property type="match status" value="1"/>
</dbReference>
<keyword evidence="4" id="KW-0460">Magnesium</keyword>
<keyword evidence="2" id="KW-0808">Transferase</keyword>
<evidence type="ECO:0008006" key="7">
    <source>
        <dbReference type="Google" id="ProtNLM"/>
    </source>
</evidence>
<keyword evidence="3" id="KW-0479">Metal-binding</keyword>
<dbReference type="InterPro" id="IPR042086">
    <property type="entry name" value="MeTrfase_capping"/>
</dbReference>
<dbReference type="GO" id="GO:0032259">
    <property type="term" value="P:methylation"/>
    <property type="evidence" value="ECO:0007669"/>
    <property type="project" value="UniProtKB-KW"/>
</dbReference>
<organism evidence="5 6">
    <name type="scientific">Rhamnella rubrinervis</name>
    <dbReference type="NCBI Taxonomy" id="2594499"/>
    <lineage>
        <taxon>Eukaryota</taxon>
        <taxon>Viridiplantae</taxon>
        <taxon>Streptophyta</taxon>
        <taxon>Embryophyta</taxon>
        <taxon>Tracheophyta</taxon>
        <taxon>Spermatophyta</taxon>
        <taxon>Magnoliopsida</taxon>
        <taxon>eudicotyledons</taxon>
        <taxon>Gunneridae</taxon>
        <taxon>Pentapetalae</taxon>
        <taxon>rosids</taxon>
        <taxon>fabids</taxon>
        <taxon>Rosales</taxon>
        <taxon>Rhamnaceae</taxon>
        <taxon>rhamnoid group</taxon>
        <taxon>Rhamneae</taxon>
        <taxon>Rhamnella</taxon>
    </lineage>
</organism>
<evidence type="ECO:0000256" key="4">
    <source>
        <dbReference type="ARBA" id="ARBA00022842"/>
    </source>
</evidence>
<evidence type="ECO:0000256" key="3">
    <source>
        <dbReference type="ARBA" id="ARBA00022723"/>
    </source>
</evidence>
<dbReference type="InterPro" id="IPR029063">
    <property type="entry name" value="SAM-dependent_MTases_sf"/>
</dbReference>
<accession>A0A8K0DV32</accession>
<dbReference type="GO" id="GO:0008168">
    <property type="term" value="F:methyltransferase activity"/>
    <property type="evidence" value="ECO:0007669"/>
    <property type="project" value="UniProtKB-KW"/>
</dbReference>
<evidence type="ECO:0000313" key="5">
    <source>
        <dbReference type="EMBL" id="KAF3437226.1"/>
    </source>
</evidence>
<dbReference type="AlphaFoldDB" id="A0A8K0DV32"/>
<dbReference type="PANTHER" id="PTHR31009">
    <property type="entry name" value="S-ADENOSYL-L-METHIONINE:CARBOXYL METHYLTRANSFERASE FAMILY PROTEIN"/>
    <property type="match status" value="1"/>
</dbReference>
<dbReference type="Gene3D" id="1.10.1200.270">
    <property type="entry name" value="Methyltransferase, alpha-helical capping domain"/>
    <property type="match status" value="1"/>
</dbReference>
<dbReference type="InterPro" id="IPR005299">
    <property type="entry name" value="MeTrfase_7"/>
</dbReference>
<reference evidence="5" key="1">
    <citation type="submission" date="2020-03" db="EMBL/GenBank/DDBJ databases">
        <title>A high-quality chromosome-level genome assembly of a woody plant with both climbing and erect habits, Rhamnella rubrinervis.</title>
        <authorList>
            <person name="Lu Z."/>
            <person name="Yang Y."/>
            <person name="Zhu X."/>
            <person name="Sun Y."/>
        </authorList>
    </citation>
    <scope>NUCLEOTIDE SEQUENCE</scope>
    <source>
        <strain evidence="5">BYM</strain>
        <tissue evidence="5">Leaf</tissue>
    </source>
</reference>
<evidence type="ECO:0000313" key="6">
    <source>
        <dbReference type="Proteomes" id="UP000796880"/>
    </source>
</evidence>
<keyword evidence="1" id="KW-0489">Methyltransferase</keyword>
<name>A0A8K0DV32_9ROSA</name>
<comment type="caution">
    <text evidence="5">The sequence shown here is derived from an EMBL/GenBank/DDBJ whole genome shotgun (WGS) entry which is preliminary data.</text>
</comment>
<sequence length="355" mass="39857">MEEMVAFPMKGGSGLNSYTRNSFFQRKATEDAKELIKKAIDEKLEINNFSSLNTFRVADLGCSVGPNTFLAVQNIADALEHRCKRQGLGSHQLPEIQVFFSDHTSNDFNQLFDSLPSERRYYAAGVPGSFHGRLFPSSSIHFFHSAHALQWLSRVPEGVVDKSSPAWNKGRVHYSNSADEVLKSYEAQYFKDMHRFLSARAQEIVHGGLIAFVVPACPNGTPHSQVFINKTLEVLGLSLMDMAKKGMISEEKVDSFNIPVYNARVQQVEEVVKSNGRFSIEIMESLSHENPQPRAFASVLRAGLGELIIQHFGDKIDLDKLFDLYSQKFEESSLSALYEPEKAITLFVLLKRTAN</sequence>
<dbReference type="GO" id="GO:0046872">
    <property type="term" value="F:metal ion binding"/>
    <property type="evidence" value="ECO:0007669"/>
    <property type="project" value="UniProtKB-KW"/>
</dbReference>
<keyword evidence="6" id="KW-1185">Reference proteome</keyword>
<dbReference type="Pfam" id="PF03492">
    <property type="entry name" value="Methyltransf_7"/>
    <property type="match status" value="1"/>
</dbReference>